<evidence type="ECO:0000256" key="2">
    <source>
        <dbReference type="SAM" id="MobiDB-lite"/>
    </source>
</evidence>
<feature type="domain" description="Methyltransferase" evidence="3">
    <location>
        <begin position="43"/>
        <end position="138"/>
    </location>
</feature>
<dbReference type="Pfam" id="PF13649">
    <property type="entry name" value="Methyltransf_25"/>
    <property type="match status" value="1"/>
</dbReference>
<dbReference type="Proteomes" id="UP001642406">
    <property type="component" value="Unassembled WGS sequence"/>
</dbReference>
<gene>
    <name evidence="4" type="ORF">SBRCBS47491_004248</name>
</gene>
<name>A0ABP0BN97_9PEZI</name>
<evidence type="ECO:0000313" key="4">
    <source>
        <dbReference type="EMBL" id="CAK7220611.1"/>
    </source>
</evidence>
<keyword evidence="5" id="KW-1185">Reference proteome</keyword>
<sequence length="282" mass="31397">MAGTIYPPEPHRALDRDRASKPTFKVSERTSTTTKNGQPPISVADIGTGTGIWLVDLAPKLPPTARLDGFDFSMSKFRPVAARPPNVRLMEANALKPFPAELHGQYDLVHVRLLVLALRTASWEPLFANLCTLLRPGGYHLWEDVDMANFKGYPATTKTAGIVSQMMRFHASQGSRGQPYLIGLDQLMATKGFTDARLGGFKTSSYWNHPTLSRPTQRMMFTVIVAYLQGIVQLGGFEDLLTTEDAARKIAEMIKETEVGEAKLDTWYWRTIGRRSLEGEGR</sequence>
<proteinExistence type="inferred from homology"/>
<dbReference type="CDD" id="cd02440">
    <property type="entry name" value="AdoMet_MTases"/>
    <property type="match status" value="1"/>
</dbReference>
<dbReference type="EMBL" id="CAWUHC010000031">
    <property type="protein sequence ID" value="CAK7220611.1"/>
    <property type="molecule type" value="Genomic_DNA"/>
</dbReference>
<feature type="compositionally biased region" description="Polar residues" evidence="2">
    <location>
        <begin position="29"/>
        <end position="39"/>
    </location>
</feature>
<feature type="region of interest" description="Disordered" evidence="2">
    <location>
        <begin position="1"/>
        <end position="39"/>
    </location>
</feature>
<evidence type="ECO:0000256" key="1">
    <source>
        <dbReference type="ARBA" id="ARBA00038158"/>
    </source>
</evidence>
<organism evidence="4 5">
    <name type="scientific">Sporothrix bragantina</name>
    <dbReference type="NCBI Taxonomy" id="671064"/>
    <lineage>
        <taxon>Eukaryota</taxon>
        <taxon>Fungi</taxon>
        <taxon>Dikarya</taxon>
        <taxon>Ascomycota</taxon>
        <taxon>Pezizomycotina</taxon>
        <taxon>Sordariomycetes</taxon>
        <taxon>Sordariomycetidae</taxon>
        <taxon>Ophiostomatales</taxon>
        <taxon>Ophiostomataceae</taxon>
        <taxon>Sporothrix</taxon>
    </lineage>
</organism>
<feature type="compositionally biased region" description="Basic and acidic residues" evidence="2">
    <location>
        <begin position="9"/>
        <end position="20"/>
    </location>
</feature>
<dbReference type="PANTHER" id="PTHR43591:SF110">
    <property type="entry name" value="RHODANESE DOMAIN-CONTAINING PROTEIN"/>
    <property type="match status" value="1"/>
</dbReference>
<comment type="similarity">
    <text evidence="1">Belongs to the methyltransferase superfamily. LaeA methyltransferase family.</text>
</comment>
<dbReference type="InterPro" id="IPR029063">
    <property type="entry name" value="SAM-dependent_MTases_sf"/>
</dbReference>
<dbReference type="Gene3D" id="3.40.50.150">
    <property type="entry name" value="Vaccinia Virus protein VP39"/>
    <property type="match status" value="1"/>
</dbReference>
<dbReference type="InterPro" id="IPR041698">
    <property type="entry name" value="Methyltransf_25"/>
</dbReference>
<protein>
    <recommendedName>
        <fullName evidence="3">Methyltransferase domain-containing protein</fullName>
    </recommendedName>
</protein>
<accession>A0ABP0BN97</accession>
<evidence type="ECO:0000313" key="5">
    <source>
        <dbReference type="Proteomes" id="UP001642406"/>
    </source>
</evidence>
<comment type="caution">
    <text evidence="4">The sequence shown here is derived from an EMBL/GenBank/DDBJ whole genome shotgun (WGS) entry which is preliminary data.</text>
</comment>
<dbReference type="SUPFAM" id="SSF53335">
    <property type="entry name" value="S-adenosyl-L-methionine-dependent methyltransferases"/>
    <property type="match status" value="1"/>
</dbReference>
<reference evidence="4 5" key="1">
    <citation type="submission" date="2024-01" db="EMBL/GenBank/DDBJ databases">
        <authorList>
            <person name="Allen C."/>
            <person name="Tagirdzhanova G."/>
        </authorList>
    </citation>
    <scope>NUCLEOTIDE SEQUENCE [LARGE SCALE GENOMIC DNA]</scope>
</reference>
<evidence type="ECO:0000259" key="3">
    <source>
        <dbReference type="Pfam" id="PF13649"/>
    </source>
</evidence>
<dbReference type="PANTHER" id="PTHR43591">
    <property type="entry name" value="METHYLTRANSFERASE"/>
    <property type="match status" value="1"/>
</dbReference>